<dbReference type="PANTHER" id="PTHR10472:SF5">
    <property type="entry name" value="D-AMINOACYL-TRNA DEACYLASE 1"/>
    <property type="match status" value="1"/>
</dbReference>
<dbReference type="STRING" id="767817.Desgi_0138"/>
<dbReference type="KEGG" id="dgi:Desgi_0138"/>
<dbReference type="OrthoDB" id="9801395at2"/>
<dbReference type="GO" id="GO:0051500">
    <property type="term" value="F:D-tyrosyl-tRNA(Tyr) deacylase activity"/>
    <property type="evidence" value="ECO:0007669"/>
    <property type="project" value="TreeGrafter"/>
</dbReference>
<comment type="similarity">
    <text evidence="1">Belongs to the DTD family.</text>
</comment>
<gene>
    <name evidence="4" type="ORF">Desgi_0138</name>
</gene>
<dbReference type="SUPFAM" id="SSF69500">
    <property type="entry name" value="DTD-like"/>
    <property type="match status" value="1"/>
</dbReference>
<dbReference type="GO" id="GO:0000049">
    <property type="term" value="F:tRNA binding"/>
    <property type="evidence" value="ECO:0007669"/>
    <property type="project" value="UniProtKB-KW"/>
</dbReference>
<dbReference type="Gene3D" id="3.50.80.10">
    <property type="entry name" value="D-tyrosyl-tRNA(Tyr) deacylase"/>
    <property type="match status" value="1"/>
</dbReference>
<dbReference type="InterPro" id="IPR003732">
    <property type="entry name" value="Daa-tRNA_deacyls_DTD"/>
</dbReference>
<organism evidence="4 5">
    <name type="scientific">Desulfoscipio gibsoniae DSM 7213</name>
    <dbReference type="NCBI Taxonomy" id="767817"/>
    <lineage>
        <taxon>Bacteria</taxon>
        <taxon>Bacillati</taxon>
        <taxon>Bacillota</taxon>
        <taxon>Clostridia</taxon>
        <taxon>Eubacteriales</taxon>
        <taxon>Desulfallaceae</taxon>
        <taxon>Desulfoscipio</taxon>
    </lineage>
</organism>
<dbReference type="EMBL" id="CP003273">
    <property type="protein sequence ID" value="AGK99751.1"/>
    <property type="molecule type" value="Genomic_DNA"/>
</dbReference>
<evidence type="ECO:0000313" key="4">
    <source>
        <dbReference type="EMBL" id="AGK99751.1"/>
    </source>
</evidence>
<keyword evidence="5" id="KW-1185">Reference proteome</keyword>
<keyword evidence="2" id="KW-0694">RNA-binding</keyword>
<sequence length="77" mass="8391">MRAVIQRVAKAQVLVDGQVVSRISKGLLVLIGIGINDTIDTADYLVKKIVDLRIFEDSAGKMNLSIKDINGELLLVI</sequence>
<accession>R4KDI0</accession>
<dbReference type="PANTHER" id="PTHR10472">
    <property type="entry name" value="D-TYROSYL-TRNA TYR DEACYLASE"/>
    <property type="match status" value="1"/>
</dbReference>
<dbReference type="HOGENOM" id="CLU_076901_3_0_9"/>
<evidence type="ECO:0000256" key="2">
    <source>
        <dbReference type="ARBA" id="ARBA00022555"/>
    </source>
</evidence>
<dbReference type="AlphaFoldDB" id="R4KDI0"/>
<keyword evidence="3" id="KW-0378">Hydrolase</keyword>
<protein>
    <submittedName>
        <fullName evidence="4">D-Tyr-tRNAtyr deacylase</fullName>
    </submittedName>
</protein>
<reference evidence="4 5" key="1">
    <citation type="submission" date="2012-01" db="EMBL/GenBank/DDBJ databases">
        <title>Complete sequence of Desulfotomaculum gibsoniae DSM 7213.</title>
        <authorList>
            <consortium name="US DOE Joint Genome Institute"/>
            <person name="Lucas S."/>
            <person name="Han J."/>
            <person name="Lapidus A."/>
            <person name="Cheng J.-F."/>
            <person name="Goodwin L."/>
            <person name="Pitluck S."/>
            <person name="Peters L."/>
            <person name="Ovchinnikova G."/>
            <person name="Teshima H."/>
            <person name="Detter J.C."/>
            <person name="Han C."/>
            <person name="Tapia R."/>
            <person name="Land M."/>
            <person name="Hauser L."/>
            <person name="Kyrpides N."/>
            <person name="Ivanova N."/>
            <person name="Pagani I."/>
            <person name="Parshina S."/>
            <person name="Plugge C."/>
            <person name="Muyzer G."/>
            <person name="Kuever J."/>
            <person name="Ivanova A."/>
            <person name="Nazina T."/>
            <person name="Klenk H.-P."/>
            <person name="Brambilla E."/>
            <person name="Spring S."/>
            <person name="Stams A.F."/>
            <person name="Woyke T."/>
        </authorList>
    </citation>
    <scope>NUCLEOTIDE SEQUENCE [LARGE SCALE GENOMIC DNA]</scope>
    <source>
        <strain evidence="4 5">DSM 7213</strain>
    </source>
</reference>
<dbReference type="RefSeq" id="WP_006523213.1">
    <property type="nucleotide sequence ID" value="NC_021184.1"/>
</dbReference>
<dbReference type="GO" id="GO:0005737">
    <property type="term" value="C:cytoplasm"/>
    <property type="evidence" value="ECO:0007669"/>
    <property type="project" value="InterPro"/>
</dbReference>
<dbReference type="InterPro" id="IPR023509">
    <property type="entry name" value="DTD-like_sf"/>
</dbReference>
<dbReference type="Pfam" id="PF02580">
    <property type="entry name" value="Tyr_Deacylase"/>
    <property type="match status" value="1"/>
</dbReference>
<keyword evidence="2" id="KW-0820">tRNA-binding</keyword>
<evidence type="ECO:0000256" key="1">
    <source>
        <dbReference type="ARBA" id="ARBA00009673"/>
    </source>
</evidence>
<proteinExistence type="inferred from homology"/>
<dbReference type="Proteomes" id="UP000013520">
    <property type="component" value="Chromosome"/>
</dbReference>
<evidence type="ECO:0000256" key="3">
    <source>
        <dbReference type="ARBA" id="ARBA00022801"/>
    </source>
</evidence>
<name>R4KDI0_9FIRM</name>
<dbReference type="eggNOG" id="COG1490">
    <property type="taxonomic scope" value="Bacteria"/>
</dbReference>
<evidence type="ECO:0000313" key="5">
    <source>
        <dbReference type="Proteomes" id="UP000013520"/>
    </source>
</evidence>